<dbReference type="GO" id="GO:0051260">
    <property type="term" value="P:protein homooligomerization"/>
    <property type="evidence" value="ECO:0007669"/>
    <property type="project" value="InterPro"/>
</dbReference>
<proteinExistence type="predicted"/>
<accession>A0A183C2Q6</accession>
<dbReference type="SMART" id="SM01017">
    <property type="entry name" value="Arrestin_C"/>
    <property type="match status" value="1"/>
</dbReference>
<dbReference type="InterPro" id="IPR000210">
    <property type="entry name" value="BTB/POZ_dom"/>
</dbReference>
<name>A0A183C2Q6_GLOPA</name>
<evidence type="ECO:0000313" key="6">
    <source>
        <dbReference type="WBParaSite" id="GPLIN_000715000"/>
    </source>
</evidence>
<dbReference type="WBParaSite" id="GPLIN_000715000">
    <property type="protein sequence ID" value="GPLIN_000715000"/>
    <property type="gene ID" value="GPLIN_000715000"/>
</dbReference>
<dbReference type="Gene3D" id="2.60.40.640">
    <property type="match status" value="1"/>
</dbReference>
<dbReference type="Gene3D" id="3.30.710.10">
    <property type="entry name" value="Potassium Channel Kv1.1, Chain A"/>
    <property type="match status" value="1"/>
</dbReference>
<feature type="coiled-coil region" evidence="1">
    <location>
        <begin position="363"/>
        <end position="390"/>
    </location>
</feature>
<dbReference type="SUPFAM" id="SSF81296">
    <property type="entry name" value="E set domains"/>
    <property type="match status" value="1"/>
</dbReference>
<evidence type="ECO:0000313" key="5">
    <source>
        <dbReference type="Proteomes" id="UP000050741"/>
    </source>
</evidence>
<sequence length="814" mass="89883">MPNSIISLSGGGWVVLDVAGKEFRTSRGSMQREPGSLLSLMVDGTMDPDELCNESNGRIYNSDEGWSIDMDPRVFEALLKYLRTGKLVGRLPEGVTDEDLKSEAEFLRMPKLMELCDMSSSSPRDNSSISMMGSRYASTMSLYQHQHFPTINEPPPGIPTRPSHPPDIGHPVTATTAAAVDAHIAAPPGFRAPPGFDIGLSDSRTTNKFDNSSNKSADIFSSKIDNIGSLSNISSDLASNKFDIDGYKSDIISGKSESGSKFDISSNKFDISEALKEAFNSDSTDCKNSSATSVQQPLSALSPRSQNVQEAQNARLPMSSSFSSNENLHTISQPEPSPPLVAHTVAPASPPAPSASFSRAQYYQLAGAEVQNYQQAHQQMENRANEILTMVDGQSSPDRSLYQRFANLGAVLHALQRLHRLHPDGFTVEQYVQFENRQKRGRPTQEGFFFNNIMPTVVSLLEADDDLLRVDRKNGTFHVSAEVAQTRLFCLGKNLCSNLFRLLRRYNDNAIRVQSLFDIAPKLVPKGAPVPDTNALLALCNCHPTIFKLCCSPQDNYRFDTAWITLNGLLLNSENLTWRVVTELRIAKGGFTPGECVRVNAKVRNESRRTLRGLELRLCKKVLYKSKTFAGAEQQRTTKNVVQTVRAQNVRSGGEFECNAMPLTVPSVPPRLTPKCRLIDVTYCVELSCRTPPFCVSLPVVIGTIPLLPPNLRNTIGQKVLNNNGTPFGRVDDESGGEKEEDNLDSETERNCASKKRVRMPSSVLSELYPALPTPCFRELHSGPVKVADERERKFQFGPSLFTPKYPFYVDGVL</sequence>
<feature type="region of interest" description="Disordered" evidence="2">
    <location>
        <begin position="723"/>
        <end position="755"/>
    </location>
</feature>
<dbReference type="InterPro" id="IPR014752">
    <property type="entry name" value="Arrestin-like_C"/>
</dbReference>
<dbReference type="InterPro" id="IPR011333">
    <property type="entry name" value="SKP1/BTB/POZ_sf"/>
</dbReference>
<evidence type="ECO:0000259" key="3">
    <source>
        <dbReference type="SMART" id="SM00225"/>
    </source>
</evidence>
<feature type="region of interest" description="Disordered" evidence="2">
    <location>
        <begin position="281"/>
        <end position="337"/>
    </location>
</feature>
<dbReference type="Proteomes" id="UP000050741">
    <property type="component" value="Unassembled WGS sequence"/>
</dbReference>
<dbReference type="PANTHER" id="PTHR11188:SF176">
    <property type="entry name" value="ARRESTIN DOMAIN-CONTAINING PROTEIN 1"/>
    <property type="match status" value="1"/>
</dbReference>
<reference evidence="6" key="2">
    <citation type="submission" date="2016-06" db="UniProtKB">
        <authorList>
            <consortium name="WormBaseParasite"/>
        </authorList>
    </citation>
    <scope>IDENTIFICATION</scope>
</reference>
<dbReference type="AlphaFoldDB" id="A0A183C2Q6"/>
<dbReference type="Pfam" id="PF02752">
    <property type="entry name" value="Arrestin_C"/>
    <property type="match status" value="1"/>
</dbReference>
<dbReference type="InterPro" id="IPR011022">
    <property type="entry name" value="Arrestin_C-like"/>
</dbReference>
<protein>
    <submittedName>
        <fullName evidence="6">BTB domain-containing protein</fullName>
    </submittedName>
</protein>
<feature type="domain" description="Arrestin C-terminal-like" evidence="4">
    <location>
        <begin position="576"/>
        <end position="707"/>
    </location>
</feature>
<dbReference type="InterPro" id="IPR003131">
    <property type="entry name" value="T1-type_BTB"/>
</dbReference>
<dbReference type="SMART" id="SM00225">
    <property type="entry name" value="BTB"/>
    <property type="match status" value="1"/>
</dbReference>
<dbReference type="InterPro" id="IPR050357">
    <property type="entry name" value="Arrestin_domain-protein"/>
</dbReference>
<keyword evidence="1" id="KW-0175">Coiled coil</keyword>
<dbReference type="GO" id="GO:0015031">
    <property type="term" value="P:protein transport"/>
    <property type="evidence" value="ECO:0007669"/>
    <property type="project" value="TreeGrafter"/>
</dbReference>
<dbReference type="Pfam" id="PF02214">
    <property type="entry name" value="BTB_2"/>
    <property type="match status" value="1"/>
</dbReference>
<organism evidence="5 6">
    <name type="scientific">Globodera pallida</name>
    <name type="common">Potato cyst nematode worm</name>
    <name type="synonym">Heterodera pallida</name>
    <dbReference type="NCBI Taxonomy" id="36090"/>
    <lineage>
        <taxon>Eukaryota</taxon>
        <taxon>Metazoa</taxon>
        <taxon>Ecdysozoa</taxon>
        <taxon>Nematoda</taxon>
        <taxon>Chromadorea</taxon>
        <taxon>Rhabditida</taxon>
        <taxon>Tylenchina</taxon>
        <taxon>Tylenchomorpha</taxon>
        <taxon>Tylenchoidea</taxon>
        <taxon>Heteroderidae</taxon>
        <taxon>Heteroderinae</taxon>
        <taxon>Globodera</taxon>
    </lineage>
</organism>
<feature type="compositionally biased region" description="Polar residues" evidence="2">
    <location>
        <begin position="281"/>
        <end position="334"/>
    </location>
</feature>
<dbReference type="GO" id="GO:0005737">
    <property type="term" value="C:cytoplasm"/>
    <property type="evidence" value="ECO:0007669"/>
    <property type="project" value="TreeGrafter"/>
</dbReference>
<reference evidence="5" key="1">
    <citation type="submission" date="2014-05" db="EMBL/GenBank/DDBJ databases">
        <title>The genome and life-stage specific transcriptomes of Globodera pallida elucidate key aspects of plant parasitism by a cyst nematode.</title>
        <authorList>
            <person name="Cotton J.A."/>
            <person name="Lilley C.J."/>
            <person name="Jones L.M."/>
            <person name="Kikuchi T."/>
            <person name="Reid A.J."/>
            <person name="Thorpe P."/>
            <person name="Tsai I.J."/>
            <person name="Beasley H."/>
            <person name="Blok V."/>
            <person name="Cock P.J.A."/>
            <person name="Van den Akker S.E."/>
            <person name="Holroyd N."/>
            <person name="Hunt M."/>
            <person name="Mantelin S."/>
            <person name="Naghra H."/>
            <person name="Pain A."/>
            <person name="Palomares-Rius J.E."/>
            <person name="Zarowiecki M."/>
            <person name="Berriman M."/>
            <person name="Jones J.T."/>
            <person name="Urwin P.E."/>
        </authorList>
    </citation>
    <scope>NUCLEOTIDE SEQUENCE [LARGE SCALE GENOMIC DNA]</scope>
    <source>
        <strain evidence="5">Lindley</strain>
    </source>
</reference>
<evidence type="ECO:0000259" key="4">
    <source>
        <dbReference type="SMART" id="SM01017"/>
    </source>
</evidence>
<keyword evidence="5" id="KW-1185">Reference proteome</keyword>
<dbReference type="SUPFAM" id="SSF54695">
    <property type="entry name" value="POZ domain"/>
    <property type="match status" value="1"/>
</dbReference>
<evidence type="ECO:0000256" key="2">
    <source>
        <dbReference type="SAM" id="MobiDB-lite"/>
    </source>
</evidence>
<feature type="domain" description="BTB" evidence="3">
    <location>
        <begin position="12"/>
        <end position="124"/>
    </location>
</feature>
<evidence type="ECO:0000256" key="1">
    <source>
        <dbReference type="SAM" id="Coils"/>
    </source>
</evidence>
<dbReference type="InterPro" id="IPR014756">
    <property type="entry name" value="Ig_E-set"/>
</dbReference>
<dbReference type="PANTHER" id="PTHR11188">
    <property type="entry name" value="ARRESTIN DOMAIN CONTAINING PROTEIN"/>
    <property type="match status" value="1"/>
</dbReference>